<dbReference type="EMBL" id="JBAWKS010000001">
    <property type="protein sequence ID" value="MEI4550323.1"/>
    <property type="molecule type" value="Genomic_DNA"/>
</dbReference>
<keyword evidence="6" id="KW-0808">Transferase</keyword>
<keyword evidence="10" id="KW-0812">Transmembrane</keyword>
<dbReference type="SUPFAM" id="SSF47384">
    <property type="entry name" value="Homodimeric domain of signal transducing histidine kinase"/>
    <property type="match status" value="1"/>
</dbReference>
<keyword evidence="10" id="KW-1133">Transmembrane helix</keyword>
<dbReference type="InterPro" id="IPR050980">
    <property type="entry name" value="2C_sensor_his_kinase"/>
</dbReference>
<keyword evidence="10" id="KW-0472">Membrane</keyword>
<comment type="catalytic activity">
    <reaction evidence="1">
        <text>ATP + protein L-histidine = ADP + protein N-phospho-L-histidine.</text>
        <dbReference type="EC" id="2.7.13.3"/>
    </reaction>
</comment>
<evidence type="ECO:0000259" key="11">
    <source>
        <dbReference type="PROSITE" id="PS50109"/>
    </source>
</evidence>
<comment type="caution">
    <text evidence="12">The sequence shown here is derived from an EMBL/GenBank/DDBJ whole genome shotgun (WGS) entry which is preliminary data.</text>
</comment>
<keyword evidence="13" id="KW-1185">Reference proteome</keyword>
<sequence>MQTLFLRIYGSVILAVSLVLLLSYLVFSSVNQYRYQQHLAEQLSGTLYLLKQGINRQTNTANRERWLELVASLMNVSLTLVDKPPNLNKVSISTNIQANNGYIVEYPINDTHLLTMHLNGVSEQIATGTAFLLLNEIGLYSTQQRQAAFDTISNQFHYPINRVNEASQLLDSEQLERLARGEMVIVWQTEFDSSLSFDIYAPWGNSQDLLKLGTIKIFEQYPHWLLISGFIAVLSVLAVVILFIIRLLVKRLTYIQDKVDAIEPELIQAEEIPQNLDVINQLTWKIDQMALRITRLIEQKHQMLRAVSHDLRTPLSKAQFRLETLNIQLGVDNALIAQTKADLNQLNLLISDLLSYEKLTDNKVIVKENVALNSFVLAIVQGMQIVFPHIEFTFQAQQEYALKINKQLFTRMLENLLNNAARFAKESVTVQLTNHQQNIVLDVIDDGPGVDEQSKQHIFEPFYQQDQSRSNKTSGYGLGLAIVQQIASQHDADISLIDTQVGAHFSIHFQLKGSE</sequence>
<dbReference type="InterPro" id="IPR003594">
    <property type="entry name" value="HATPase_dom"/>
</dbReference>
<dbReference type="GO" id="GO:0005524">
    <property type="term" value="F:ATP binding"/>
    <property type="evidence" value="ECO:0007669"/>
    <property type="project" value="UniProtKB-KW"/>
</dbReference>
<comment type="subcellular location">
    <subcellularLocation>
        <location evidence="2">Cell membrane</location>
        <topology evidence="2">Multi-pass membrane protein</topology>
    </subcellularLocation>
</comment>
<evidence type="ECO:0000256" key="10">
    <source>
        <dbReference type="SAM" id="Phobius"/>
    </source>
</evidence>
<dbReference type="RefSeq" id="WP_336435552.1">
    <property type="nucleotide sequence ID" value="NZ_JBAWKS010000001.1"/>
</dbReference>
<evidence type="ECO:0000256" key="4">
    <source>
        <dbReference type="ARBA" id="ARBA00022475"/>
    </source>
</evidence>
<dbReference type="PANTHER" id="PTHR44936">
    <property type="entry name" value="SENSOR PROTEIN CREC"/>
    <property type="match status" value="1"/>
</dbReference>
<dbReference type="Pfam" id="PF00512">
    <property type="entry name" value="HisKA"/>
    <property type="match status" value="1"/>
</dbReference>
<evidence type="ECO:0000256" key="3">
    <source>
        <dbReference type="ARBA" id="ARBA00012438"/>
    </source>
</evidence>
<evidence type="ECO:0000256" key="8">
    <source>
        <dbReference type="ARBA" id="ARBA00022777"/>
    </source>
</evidence>
<accession>A0ABU8ETN8</accession>
<dbReference type="InterPro" id="IPR005467">
    <property type="entry name" value="His_kinase_dom"/>
</dbReference>
<gene>
    <name evidence="12" type="ORF">WAE96_11655</name>
</gene>
<dbReference type="Gene3D" id="3.30.565.10">
    <property type="entry name" value="Histidine kinase-like ATPase, C-terminal domain"/>
    <property type="match status" value="1"/>
</dbReference>
<evidence type="ECO:0000256" key="9">
    <source>
        <dbReference type="ARBA" id="ARBA00022840"/>
    </source>
</evidence>
<dbReference type="Gene3D" id="1.10.287.130">
    <property type="match status" value="1"/>
</dbReference>
<evidence type="ECO:0000256" key="5">
    <source>
        <dbReference type="ARBA" id="ARBA00022553"/>
    </source>
</evidence>
<evidence type="ECO:0000256" key="7">
    <source>
        <dbReference type="ARBA" id="ARBA00022741"/>
    </source>
</evidence>
<keyword evidence="8" id="KW-0418">Kinase</keyword>
<evidence type="ECO:0000256" key="2">
    <source>
        <dbReference type="ARBA" id="ARBA00004651"/>
    </source>
</evidence>
<dbReference type="InterPro" id="IPR003661">
    <property type="entry name" value="HisK_dim/P_dom"/>
</dbReference>
<keyword evidence="7" id="KW-0547">Nucleotide-binding</keyword>
<feature type="transmembrane region" description="Helical" evidence="10">
    <location>
        <begin position="6"/>
        <end position="27"/>
    </location>
</feature>
<dbReference type="PROSITE" id="PS50109">
    <property type="entry name" value="HIS_KIN"/>
    <property type="match status" value="1"/>
</dbReference>
<evidence type="ECO:0000256" key="6">
    <source>
        <dbReference type="ARBA" id="ARBA00022679"/>
    </source>
</evidence>
<organism evidence="12 13">
    <name type="scientific">Pseudoalteromonas spongiae</name>
    <dbReference type="NCBI Taxonomy" id="298657"/>
    <lineage>
        <taxon>Bacteria</taxon>
        <taxon>Pseudomonadati</taxon>
        <taxon>Pseudomonadota</taxon>
        <taxon>Gammaproteobacteria</taxon>
        <taxon>Alteromonadales</taxon>
        <taxon>Pseudoalteromonadaceae</taxon>
        <taxon>Pseudoalteromonas</taxon>
    </lineage>
</organism>
<name>A0ABU8ETN8_9GAMM</name>
<reference evidence="12 13" key="1">
    <citation type="submission" date="2023-12" db="EMBL/GenBank/DDBJ databases">
        <title>Friends and Foes: Symbiotic and Algicidal bacterial influence on Karenia brevis blooms.</title>
        <authorList>
            <person name="Fei C."/>
            <person name="Mohamed A.R."/>
            <person name="Booker A."/>
            <person name="Arshad M."/>
            <person name="Klass S."/>
            <person name="Ahn S."/>
            <person name="Gilbert P.M."/>
            <person name="Heil C.A."/>
            <person name="Martinez J.M."/>
            <person name="Amin S.A."/>
        </authorList>
    </citation>
    <scope>NUCLEOTIDE SEQUENCE [LARGE SCALE GENOMIC DNA]</scope>
    <source>
        <strain evidence="12 13">CE15</strain>
    </source>
</reference>
<keyword evidence="9 12" id="KW-0067">ATP-binding</keyword>
<evidence type="ECO:0000313" key="13">
    <source>
        <dbReference type="Proteomes" id="UP001382455"/>
    </source>
</evidence>
<dbReference type="SMART" id="SM00388">
    <property type="entry name" value="HisKA"/>
    <property type="match status" value="1"/>
</dbReference>
<dbReference type="Proteomes" id="UP001382455">
    <property type="component" value="Unassembled WGS sequence"/>
</dbReference>
<dbReference type="Pfam" id="PF02518">
    <property type="entry name" value="HATPase_c"/>
    <property type="match status" value="1"/>
</dbReference>
<dbReference type="PANTHER" id="PTHR44936:SF10">
    <property type="entry name" value="SENSOR PROTEIN RSTB"/>
    <property type="match status" value="1"/>
</dbReference>
<dbReference type="EC" id="2.7.13.3" evidence="3"/>
<dbReference type="InterPro" id="IPR036890">
    <property type="entry name" value="HATPase_C_sf"/>
</dbReference>
<proteinExistence type="predicted"/>
<feature type="transmembrane region" description="Helical" evidence="10">
    <location>
        <begin position="224"/>
        <end position="249"/>
    </location>
</feature>
<dbReference type="SMART" id="SM00387">
    <property type="entry name" value="HATPase_c"/>
    <property type="match status" value="1"/>
</dbReference>
<dbReference type="SUPFAM" id="SSF55874">
    <property type="entry name" value="ATPase domain of HSP90 chaperone/DNA topoisomerase II/histidine kinase"/>
    <property type="match status" value="1"/>
</dbReference>
<dbReference type="InterPro" id="IPR036097">
    <property type="entry name" value="HisK_dim/P_sf"/>
</dbReference>
<keyword evidence="5" id="KW-0597">Phosphoprotein</keyword>
<protein>
    <recommendedName>
        <fullName evidence="3">histidine kinase</fullName>
        <ecNumber evidence="3">2.7.13.3</ecNumber>
    </recommendedName>
</protein>
<dbReference type="CDD" id="cd00082">
    <property type="entry name" value="HisKA"/>
    <property type="match status" value="1"/>
</dbReference>
<evidence type="ECO:0000313" key="12">
    <source>
        <dbReference type="EMBL" id="MEI4550323.1"/>
    </source>
</evidence>
<keyword evidence="4" id="KW-1003">Cell membrane</keyword>
<evidence type="ECO:0000256" key="1">
    <source>
        <dbReference type="ARBA" id="ARBA00000085"/>
    </source>
</evidence>
<dbReference type="InterPro" id="IPR004358">
    <property type="entry name" value="Sig_transdc_His_kin-like_C"/>
</dbReference>
<dbReference type="PRINTS" id="PR00344">
    <property type="entry name" value="BCTRLSENSOR"/>
</dbReference>
<feature type="domain" description="Histidine kinase" evidence="11">
    <location>
        <begin position="306"/>
        <end position="513"/>
    </location>
</feature>